<dbReference type="EMBL" id="JALBUR010000053">
    <property type="protein sequence ID" value="MDX8420613.1"/>
    <property type="molecule type" value="Genomic_DNA"/>
</dbReference>
<dbReference type="CDD" id="cd04645">
    <property type="entry name" value="LbH_gamma_CA_like"/>
    <property type="match status" value="1"/>
</dbReference>
<sequence>MHAYYTGMNVVMTGSVAIQENSSIWHNAVLRGDMAPIAIGANTNIQDLVMVHGSKGHPVTIGNNVTVGHSAIIHGCTIDDNVLVGMGAIIMNGAHIHANTIVAAGALVSQDKEYPEGVLIIGVPARVMRPLTAEEINGIQQNADSYCQLAKDSLTLKSL</sequence>
<dbReference type="AlphaFoldDB" id="A0AB35U509"/>
<name>A0AB35U509_9FIRM</name>
<dbReference type="Pfam" id="PF00132">
    <property type="entry name" value="Hexapep"/>
    <property type="match status" value="1"/>
</dbReference>
<proteinExistence type="predicted"/>
<dbReference type="SUPFAM" id="SSF51161">
    <property type="entry name" value="Trimeric LpxA-like enzymes"/>
    <property type="match status" value="1"/>
</dbReference>
<dbReference type="InterPro" id="IPR001451">
    <property type="entry name" value="Hexapep"/>
</dbReference>
<dbReference type="RefSeq" id="WP_370596721.1">
    <property type="nucleotide sequence ID" value="NZ_JALBUR010000053.1"/>
</dbReference>
<dbReference type="InterPro" id="IPR050484">
    <property type="entry name" value="Transf_Hexapept/Carb_Anhydrase"/>
</dbReference>
<comment type="caution">
    <text evidence="1">The sequence shown here is derived from an EMBL/GenBank/DDBJ whole genome shotgun (WGS) entry which is preliminary data.</text>
</comment>
<dbReference type="Gene3D" id="2.160.10.10">
    <property type="entry name" value="Hexapeptide repeat proteins"/>
    <property type="match status" value="1"/>
</dbReference>
<dbReference type="PANTHER" id="PTHR13061">
    <property type="entry name" value="DYNACTIN SUBUNIT P25"/>
    <property type="match status" value="1"/>
</dbReference>
<reference evidence="1 2" key="1">
    <citation type="submission" date="2022-03" db="EMBL/GenBank/DDBJ databases">
        <title>Novel taxa within the pig intestine.</title>
        <authorList>
            <person name="Wylensek D."/>
            <person name="Bishof K."/>
            <person name="Afrizal A."/>
            <person name="Clavel T."/>
        </authorList>
    </citation>
    <scope>NUCLEOTIDE SEQUENCE [LARGE SCALE GENOMIC DNA]</scope>
    <source>
        <strain evidence="1 2">CLA-KB-P133</strain>
    </source>
</reference>
<dbReference type="PANTHER" id="PTHR13061:SF29">
    <property type="entry name" value="GAMMA CARBONIC ANHYDRASE-LIKE 1, MITOCHONDRIAL-RELATED"/>
    <property type="match status" value="1"/>
</dbReference>
<evidence type="ECO:0000313" key="1">
    <source>
        <dbReference type="EMBL" id="MDX8420613.1"/>
    </source>
</evidence>
<organism evidence="1 2">
    <name type="scientific">Grylomicrobium aquisgranensis</name>
    <dbReference type="NCBI Taxonomy" id="2926318"/>
    <lineage>
        <taxon>Bacteria</taxon>
        <taxon>Bacillati</taxon>
        <taxon>Bacillota</taxon>
        <taxon>Erysipelotrichia</taxon>
        <taxon>Erysipelotrichales</taxon>
        <taxon>Erysipelotrichaceae</taxon>
        <taxon>Grylomicrobium</taxon>
    </lineage>
</organism>
<evidence type="ECO:0000313" key="2">
    <source>
        <dbReference type="Proteomes" id="UP001286174"/>
    </source>
</evidence>
<protein>
    <submittedName>
        <fullName evidence="1">Gamma carbonic anhydrase family protein</fullName>
    </submittedName>
</protein>
<dbReference type="Proteomes" id="UP001286174">
    <property type="component" value="Unassembled WGS sequence"/>
</dbReference>
<keyword evidence="2" id="KW-1185">Reference proteome</keyword>
<accession>A0AB35U509</accession>
<dbReference type="InterPro" id="IPR011004">
    <property type="entry name" value="Trimer_LpxA-like_sf"/>
</dbReference>
<gene>
    <name evidence="1" type="ORF">MOZ60_11035</name>
</gene>
<dbReference type="InterPro" id="IPR047324">
    <property type="entry name" value="LbH_gamma_CA-like"/>
</dbReference>